<keyword evidence="4" id="KW-1185">Reference proteome</keyword>
<evidence type="ECO:0000313" key="3">
    <source>
        <dbReference type="EMBL" id="NCD68064.1"/>
    </source>
</evidence>
<gene>
    <name evidence="3" type="ORF">GSY63_01700</name>
</gene>
<dbReference type="RefSeq" id="WP_166584091.1">
    <property type="nucleotide sequence ID" value="NZ_WWEO01000034.1"/>
</dbReference>
<accession>A0A966DSS4</accession>
<dbReference type="Pfam" id="PF04738">
    <property type="entry name" value="Lant_dehydr_N"/>
    <property type="match status" value="1"/>
</dbReference>
<evidence type="ECO:0000259" key="1">
    <source>
        <dbReference type="Pfam" id="PF04738"/>
    </source>
</evidence>
<dbReference type="EMBL" id="WWEO01000034">
    <property type="protein sequence ID" value="NCD68064.1"/>
    <property type="molecule type" value="Genomic_DNA"/>
</dbReference>
<protein>
    <recommendedName>
        <fullName evidence="5">Thiopeptide-type bacteriocin biosynthesis domain-containing protein</fullName>
    </recommendedName>
</protein>
<proteinExistence type="predicted"/>
<feature type="domain" description="Lantibiotic dehydratase N-terminal" evidence="1">
    <location>
        <begin position="31"/>
        <end position="662"/>
    </location>
</feature>
<evidence type="ECO:0008006" key="5">
    <source>
        <dbReference type="Google" id="ProtNLM"/>
    </source>
</evidence>
<reference evidence="3" key="2">
    <citation type="submission" date="2020-10" db="EMBL/GenBank/DDBJ databases">
        <title>Mucilaginibacter sp. nov., isolated from soil.</title>
        <authorList>
            <person name="Jeon C.O."/>
        </authorList>
    </citation>
    <scope>NUCLEOTIDE SEQUENCE</scope>
    <source>
        <strain evidence="3">R11</strain>
    </source>
</reference>
<name>A0A966DSS4_9SPHI</name>
<dbReference type="InterPro" id="IPR006827">
    <property type="entry name" value="Lant_deHydtase_N"/>
</dbReference>
<dbReference type="AlphaFoldDB" id="A0A966DSS4"/>
<sequence length="1003" mass="116225">MSYHFSKYILQRIPIFPVNRYRQPLSETLLDPLFQAALFLASPQFYARLLNAGFDISKMNGREIKSATRYLNRACFRSTPFGYFASVNVGVWESGGHIHLRENADEMQSFIQPAELVLQSLFRQRAAENPNISYEPNPTLYRVKKHFRFIREESGNNHKRSYQLQSSLYAVILNALLKYCKNGKSRNLIIARICRDARCTQEEGVEYFEFLKDAQILLPKQRATITGHVEDLLDHKSLTINTAILNLGPAYELKKQGLLLAPSLQILDSRLRTLIAEPAEEKSLLNTILVRKTTVNSVDISYQADLKQGLSALDKLCPEDQLPALKEFKGKFRKHFEGERIPLLLALDPELGIGYQAEPLESPNPLLETVNIRPRGGRLSTVFWTEAHRCLMASWIKMESRNDTVIFLEEKELNRLPGSQPSVTNLGSSALFNISEDGVFIESAGGCNPLALIGRFTLADPSISRVGKDIAAQIESLNPDLIFAEILHLADPHIDNVNRREQLWTYQLPVLAASIPGTETITLDDLYVELAGSVALIWSKKHQKYVIPRLTSAYNHSIDQLPLFRFLADLSYQYGRTQLSFDLSHYFPGFSYYPRVMYQGVILSLATWIISPDELMQLQNENGGTEAFMKLAERHRLPKKFIVSEGDQQLVFDQLKEEDLRLFRETIRTHRQMVIREYLPQKSKEAVIGSESGNQYHVQFNAVMIPDEPLHLPAPHFVATEHHQQRKFIPGTEWLYLKLYIPRLAVNRLLLQLQKVINKKFIHGRISRWFFIRYEDHAPHIRLRFKFDPLDIDAVLAALRLVLEDNVHQHLIREYQLDVYSRELERYQAAGIEETEEFFWYSSEFVVHFLKAIKSGNRIPSFQAAAFTVKVITEGFYSAAEQQLEFWQNAFENYFTEFEGKNIKVELDHKYRVHSQELDVFLHALEPFPEKQLQHWLKKMRLKAIEINKKLDNNASKRDYLLSLIHVHLNRMFADQQREQEMVIYFLLSKWMRSRIARQKKGI</sequence>
<dbReference type="InterPro" id="IPR023809">
    <property type="entry name" value="Thiopep_bacteriocin_synth_dom"/>
</dbReference>
<dbReference type="NCBIfam" id="TIGR03891">
    <property type="entry name" value="thiopep_ocin"/>
    <property type="match status" value="1"/>
</dbReference>
<dbReference type="Proteomes" id="UP000638732">
    <property type="component" value="Unassembled WGS sequence"/>
</dbReference>
<comment type="caution">
    <text evidence="3">The sequence shown here is derived from an EMBL/GenBank/DDBJ whole genome shotgun (WGS) entry which is preliminary data.</text>
</comment>
<organism evidence="3 4">
    <name type="scientific">Mucilaginibacter agri</name>
    <dbReference type="NCBI Taxonomy" id="2695265"/>
    <lineage>
        <taxon>Bacteria</taxon>
        <taxon>Pseudomonadati</taxon>
        <taxon>Bacteroidota</taxon>
        <taxon>Sphingobacteriia</taxon>
        <taxon>Sphingobacteriales</taxon>
        <taxon>Sphingobacteriaceae</taxon>
        <taxon>Mucilaginibacter</taxon>
    </lineage>
</organism>
<dbReference type="Pfam" id="PF14028">
    <property type="entry name" value="Lant_dehydr_C"/>
    <property type="match status" value="1"/>
</dbReference>
<reference evidence="3" key="1">
    <citation type="submission" date="2020-01" db="EMBL/GenBank/DDBJ databases">
        <authorList>
            <person name="Seo Y.L."/>
        </authorList>
    </citation>
    <scope>NUCLEOTIDE SEQUENCE</scope>
    <source>
        <strain evidence="3">R11</strain>
    </source>
</reference>
<evidence type="ECO:0000259" key="2">
    <source>
        <dbReference type="Pfam" id="PF14028"/>
    </source>
</evidence>
<feature type="domain" description="Thiopeptide-type bacteriocin biosynthesis" evidence="2">
    <location>
        <begin position="734"/>
        <end position="990"/>
    </location>
</feature>
<evidence type="ECO:0000313" key="4">
    <source>
        <dbReference type="Proteomes" id="UP000638732"/>
    </source>
</evidence>